<dbReference type="GO" id="GO:0005758">
    <property type="term" value="C:mitochondrial intermembrane space"/>
    <property type="evidence" value="ECO:0007669"/>
    <property type="project" value="UniProtKB-SubCell"/>
</dbReference>
<dbReference type="OrthoDB" id="268414at2759"/>
<evidence type="ECO:0000256" key="10">
    <source>
        <dbReference type="ARBA" id="ARBA00023128"/>
    </source>
</evidence>
<evidence type="ECO:0000256" key="3">
    <source>
        <dbReference type="ARBA" id="ARBA00004637"/>
    </source>
</evidence>
<keyword evidence="7" id="KW-0679">Respiratory chain</keyword>
<keyword evidence="12" id="KW-1015">Disulfide bond</keyword>
<keyword evidence="6" id="KW-0813">Transport</keyword>
<dbReference type="GO" id="GO:0005743">
    <property type="term" value="C:mitochondrial inner membrane"/>
    <property type="evidence" value="ECO:0007669"/>
    <property type="project" value="UniProtKB-SubCell"/>
</dbReference>
<protein>
    <recommendedName>
        <fullName evidence="5">NADH dehydrogenase [ubiquinone] 1 beta subcomplex subunit 7</fullName>
    </recommendedName>
</protein>
<evidence type="ECO:0000256" key="9">
    <source>
        <dbReference type="ARBA" id="ARBA00022982"/>
    </source>
</evidence>
<comment type="function">
    <text evidence="1">Accessory subunit of the mitochondrial membrane respiratory chain NADH dehydrogenase (Complex I), that is believed not to be involved in catalysis. Complex I functions in the transfer of electrons from NADH to the respiratory chain. The immediate electron acceptor for the enzyme is believed to be ubiquinone.</text>
</comment>
<keyword evidence="10" id="KW-0496">Mitochondrion</keyword>
<dbReference type="AlphaFoldDB" id="A0A9P0FAM5"/>
<evidence type="ECO:0000256" key="8">
    <source>
        <dbReference type="ARBA" id="ARBA00022792"/>
    </source>
</evidence>
<dbReference type="PANTHER" id="PTHR20900">
    <property type="entry name" value="NADH:UBIQUINONE OXIDOREDUCTASE B18-LIKE SUBUNIT"/>
    <property type="match status" value="1"/>
</dbReference>
<evidence type="ECO:0000256" key="6">
    <source>
        <dbReference type="ARBA" id="ARBA00022448"/>
    </source>
</evidence>
<dbReference type="Proteomes" id="UP001154078">
    <property type="component" value="Chromosome 1"/>
</dbReference>
<reference evidence="13" key="1">
    <citation type="submission" date="2021-12" db="EMBL/GenBank/DDBJ databases">
        <authorList>
            <person name="King R."/>
        </authorList>
    </citation>
    <scope>NUCLEOTIDE SEQUENCE</scope>
</reference>
<dbReference type="EMBL" id="OV121132">
    <property type="protein sequence ID" value="CAH0546156.1"/>
    <property type="molecule type" value="Genomic_DNA"/>
</dbReference>
<keyword evidence="11" id="KW-0472">Membrane</keyword>
<evidence type="ECO:0000256" key="7">
    <source>
        <dbReference type="ARBA" id="ARBA00022660"/>
    </source>
</evidence>
<dbReference type="PANTHER" id="PTHR20900:SF0">
    <property type="entry name" value="NADH DEHYDROGENASE [UBIQUINONE] 1 BETA SUBCOMPLEX SUBUNIT 7"/>
    <property type="match status" value="1"/>
</dbReference>
<evidence type="ECO:0000256" key="11">
    <source>
        <dbReference type="ARBA" id="ARBA00023136"/>
    </source>
</evidence>
<dbReference type="PROSITE" id="PS51808">
    <property type="entry name" value="CHCH"/>
    <property type="match status" value="1"/>
</dbReference>
<organism evidence="13 14">
    <name type="scientific">Brassicogethes aeneus</name>
    <name type="common">Rape pollen beetle</name>
    <name type="synonym">Meligethes aeneus</name>
    <dbReference type="NCBI Taxonomy" id="1431903"/>
    <lineage>
        <taxon>Eukaryota</taxon>
        <taxon>Metazoa</taxon>
        <taxon>Ecdysozoa</taxon>
        <taxon>Arthropoda</taxon>
        <taxon>Hexapoda</taxon>
        <taxon>Insecta</taxon>
        <taxon>Pterygota</taxon>
        <taxon>Neoptera</taxon>
        <taxon>Endopterygota</taxon>
        <taxon>Coleoptera</taxon>
        <taxon>Polyphaga</taxon>
        <taxon>Cucujiformia</taxon>
        <taxon>Nitidulidae</taxon>
        <taxon>Meligethinae</taxon>
        <taxon>Brassicogethes</taxon>
    </lineage>
</organism>
<dbReference type="Pfam" id="PF05676">
    <property type="entry name" value="NDUF_B7"/>
    <property type="match status" value="1"/>
</dbReference>
<keyword evidence="9" id="KW-0249">Electron transport</keyword>
<evidence type="ECO:0000313" key="14">
    <source>
        <dbReference type="Proteomes" id="UP001154078"/>
    </source>
</evidence>
<comment type="subcellular location">
    <subcellularLocation>
        <location evidence="3">Mitochondrion inner membrane</location>
        <topology evidence="3">Peripheral membrane protein</topology>
    </subcellularLocation>
    <subcellularLocation>
        <location evidence="2">Mitochondrion intermembrane space</location>
    </subcellularLocation>
</comment>
<evidence type="ECO:0000313" key="13">
    <source>
        <dbReference type="EMBL" id="CAH0546156.1"/>
    </source>
</evidence>
<evidence type="ECO:0000256" key="1">
    <source>
        <dbReference type="ARBA" id="ARBA00003195"/>
    </source>
</evidence>
<accession>A0A9P0FAM5</accession>
<keyword evidence="8" id="KW-0999">Mitochondrion inner membrane</keyword>
<evidence type="ECO:0000256" key="4">
    <source>
        <dbReference type="ARBA" id="ARBA00008006"/>
    </source>
</evidence>
<evidence type="ECO:0000256" key="5">
    <source>
        <dbReference type="ARBA" id="ARBA00018677"/>
    </source>
</evidence>
<comment type="similarity">
    <text evidence="4">Belongs to the complex I NDUFB7 subunit family.</text>
</comment>
<sequence length="136" mass="16405">MGNAFNSDWIGDYPFSGFKLRYYPDVTPCPFEDAPSPKTEKYYATDGRKAREMRALEEEMRSAKLPLEDRDFCAHLLLKYMACRKEKFPFVVFCSHEKHVYLNCKYDDFLIRMKEYERERRLMVIDKRKKECERGK</sequence>
<evidence type="ECO:0000256" key="12">
    <source>
        <dbReference type="ARBA" id="ARBA00023157"/>
    </source>
</evidence>
<proteinExistence type="inferred from homology"/>
<dbReference type="InterPro" id="IPR008698">
    <property type="entry name" value="NDUB7"/>
</dbReference>
<evidence type="ECO:0000256" key="2">
    <source>
        <dbReference type="ARBA" id="ARBA00004569"/>
    </source>
</evidence>
<keyword evidence="14" id="KW-1185">Reference proteome</keyword>
<name>A0A9P0FAM5_BRAAE</name>
<gene>
    <name evidence="13" type="ORF">MELIAE_LOCUS388</name>
</gene>